<comment type="subcellular location">
    <subcellularLocation>
        <location evidence="1">Cell outer membrane</location>
    </subcellularLocation>
</comment>
<keyword evidence="4" id="KW-0472">Membrane</keyword>
<reference evidence="9 10" key="1">
    <citation type="submission" date="2018-08" db="EMBL/GenBank/DDBJ databases">
        <title>A genome reference for cultivated species of the human gut microbiota.</title>
        <authorList>
            <person name="Zou Y."/>
            <person name="Xue W."/>
            <person name="Luo G."/>
        </authorList>
    </citation>
    <scope>NUCLEOTIDE SEQUENCE [LARGE SCALE GENOMIC DNA]</scope>
    <source>
        <strain evidence="9 10">AF14-32</strain>
    </source>
</reference>
<proteinExistence type="inferred from homology"/>
<sequence length="393" mass="41816">MKNLRIKKYVCGTFLASALLMVGCQTDEAVDEWGEPGQQPGDAGDVTLLLSVAGELATRTILPGSENVQHVTYVQLYIFDGTDENALCVASENIGWSAYFGNNPPTVTSTMRYRVKYEGLANGKPYTFLAVGLDNQSGATYGYPAAIQIGSSVLSGAVAVLSGSEASTWTSIRQSELFAGATVLTPSSYGTQGNVDLWRRVAGVMGWFTNVPAQISGTNVSAIRISLYAQQNKQVPLFQRSQTPIFKDYISSPLTSVSNGRVLVEIPVPVGTAASTVLSEGSYVLPAPAPAPVDANDYTLRVELVDGSGNILRTLRVMLSDNDDTNSSTGNGTGIIDPEGAYRFPIVANRFYGIGTGEDPIDLGMTSTRSGIIAKLLVPVEVIIEKNSFSLKE</sequence>
<keyword evidence="3 8" id="KW-0732">Signal</keyword>
<dbReference type="RefSeq" id="WP_022391560.1">
    <property type="nucleotide sequence ID" value="NZ_QRZF01000002.1"/>
</dbReference>
<evidence type="ECO:0000256" key="3">
    <source>
        <dbReference type="ARBA" id="ARBA00022729"/>
    </source>
</evidence>
<evidence type="ECO:0000313" key="9">
    <source>
        <dbReference type="EMBL" id="RGV57330.1"/>
    </source>
</evidence>
<evidence type="ECO:0000256" key="4">
    <source>
        <dbReference type="ARBA" id="ARBA00023136"/>
    </source>
</evidence>
<keyword evidence="7" id="KW-0449">Lipoprotein</keyword>
<evidence type="ECO:0000256" key="1">
    <source>
        <dbReference type="ARBA" id="ARBA00004442"/>
    </source>
</evidence>
<name>A0A412YIT2_9BACE</name>
<evidence type="ECO:0000313" key="10">
    <source>
        <dbReference type="Proteomes" id="UP000283850"/>
    </source>
</evidence>
<evidence type="ECO:0000256" key="2">
    <source>
        <dbReference type="ARBA" id="ARBA00007248"/>
    </source>
</evidence>
<dbReference type="PROSITE" id="PS51257">
    <property type="entry name" value="PROKAR_LIPOPROTEIN"/>
    <property type="match status" value="1"/>
</dbReference>
<evidence type="ECO:0000256" key="5">
    <source>
        <dbReference type="ARBA" id="ARBA00023139"/>
    </source>
</evidence>
<dbReference type="Proteomes" id="UP000283850">
    <property type="component" value="Unassembled WGS sequence"/>
</dbReference>
<dbReference type="InterPro" id="IPR014941">
    <property type="entry name" value="FimB/Mfa2/Mfa3"/>
</dbReference>
<feature type="signal peptide" evidence="8">
    <location>
        <begin position="1"/>
        <end position="29"/>
    </location>
</feature>
<accession>A0A412YIT2</accession>
<feature type="chain" id="PRO_5019119025" evidence="8">
    <location>
        <begin position="30"/>
        <end position="393"/>
    </location>
</feature>
<dbReference type="EMBL" id="QRZF01000002">
    <property type="protein sequence ID" value="RGV57330.1"/>
    <property type="molecule type" value="Genomic_DNA"/>
</dbReference>
<evidence type="ECO:0000256" key="6">
    <source>
        <dbReference type="ARBA" id="ARBA00023237"/>
    </source>
</evidence>
<comment type="similarity">
    <text evidence="2">Belongs to the bacteroidetes fimbrillin superfamily. FimB/Mfa2 family.</text>
</comment>
<keyword evidence="5" id="KW-0564">Palmitate</keyword>
<evidence type="ECO:0000256" key="8">
    <source>
        <dbReference type="SAM" id="SignalP"/>
    </source>
</evidence>
<keyword evidence="6" id="KW-0998">Cell outer membrane</keyword>
<organism evidence="9 10">
    <name type="scientific">Bacteroides intestinalis</name>
    <dbReference type="NCBI Taxonomy" id="329854"/>
    <lineage>
        <taxon>Bacteria</taxon>
        <taxon>Pseudomonadati</taxon>
        <taxon>Bacteroidota</taxon>
        <taxon>Bacteroidia</taxon>
        <taxon>Bacteroidales</taxon>
        <taxon>Bacteroidaceae</taxon>
        <taxon>Bacteroides</taxon>
    </lineage>
</organism>
<dbReference type="GO" id="GO:0009279">
    <property type="term" value="C:cell outer membrane"/>
    <property type="evidence" value="ECO:0007669"/>
    <property type="project" value="UniProtKB-SubCell"/>
</dbReference>
<gene>
    <name evidence="9" type="ORF">DWW10_04635</name>
</gene>
<dbReference type="Pfam" id="PF08842">
    <property type="entry name" value="Mfa2"/>
    <property type="match status" value="1"/>
</dbReference>
<evidence type="ECO:0000256" key="7">
    <source>
        <dbReference type="ARBA" id="ARBA00023288"/>
    </source>
</evidence>
<dbReference type="AlphaFoldDB" id="A0A412YIT2"/>
<protein>
    <submittedName>
        <fullName evidence="9">Uncharacterized protein</fullName>
    </submittedName>
</protein>
<comment type="caution">
    <text evidence="9">The sequence shown here is derived from an EMBL/GenBank/DDBJ whole genome shotgun (WGS) entry which is preliminary data.</text>
</comment>